<dbReference type="OrthoDB" id="64915at2759"/>
<feature type="domain" description="Gfo/Idh/MocA-like oxidoreductase N-terminal" evidence="5">
    <location>
        <begin position="4"/>
        <end position="118"/>
    </location>
</feature>
<dbReference type="Gene3D" id="3.30.360.10">
    <property type="entry name" value="Dihydrodipicolinate Reductase, domain 2"/>
    <property type="match status" value="1"/>
</dbReference>
<comment type="similarity">
    <text evidence="1">Belongs to the eukaryotic ribosomal protein eL32 family.</text>
</comment>
<dbReference type="GO" id="GO:0005840">
    <property type="term" value="C:ribosome"/>
    <property type="evidence" value="ECO:0007669"/>
    <property type="project" value="UniProtKB-KW"/>
</dbReference>
<dbReference type="STRING" id="41047.A0A397G9U9"/>
<dbReference type="SUPFAM" id="SSF51735">
    <property type="entry name" value="NAD(P)-binding Rossmann-fold domains"/>
    <property type="match status" value="1"/>
</dbReference>
<evidence type="ECO:0008006" key="9">
    <source>
        <dbReference type="Google" id="ProtNLM"/>
    </source>
</evidence>
<dbReference type="InterPro" id="IPR000683">
    <property type="entry name" value="Gfo/Idh/MocA-like_OxRdtase_N"/>
</dbReference>
<comment type="similarity">
    <text evidence="2">Belongs to the Gfo/Idh/MocA family.</text>
</comment>
<dbReference type="InterPro" id="IPR036291">
    <property type="entry name" value="NAD(P)-bd_dom_sf"/>
</dbReference>
<evidence type="ECO:0000256" key="4">
    <source>
        <dbReference type="ARBA" id="ARBA00023274"/>
    </source>
</evidence>
<comment type="caution">
    <text evidence="7">The sequence shown here is derived from an EMBL/GenBank/DDBJ whole genome shotgun (WGS) entry which is preliminary data.</text>
</comment>
<keyword evidence="4" id="KW-0687">Ribonucleoprotein</keyword>
<dbReference type="Pfam" id="PF22725">
    <property type="entry name" value="GFO_IDH_MocA_C3"/>
    <property type="match status" value="1"/>
</dbReference>
<keyword evidence="3" id="KW-0689">Ribosomal protein</keyword>
<dbReference type="InterPro" id="IPR036351">
    <property type="entry name" value="Ribosomal_eL32_sf"/>
</dbReference>
<evidence type="ECO:0000259" key="5">
    <source>
        <dbReference type="Pfam" id="PF01408"/>
    </source>
</evidence>
<dbReference type="CDD" id="cd00513">
    <property type="entry name" value="Ribosomal_L32_L32e"/>
    <property type="match status" value="1"/>
</dbReference>
<reference evidence="7" key="1">
    <citation type="submission" date="2018-08" db="EMBL/GenBank/DDBJ databases">
        <title>Draft genome sequence of azole-resistant Aspergillus thermomutatus (Neosartorya pseudofischeri) strain HMR AF 39, isolated from a human nasal aspirate.</title>
        <authorList>
            <person name="Parent-Michaud M."/>
            <person name="Dufresne P.J."/>
            <person name="Fournier E."/>
            <person name="Martineau C."/>
            <person name="Moreira S."/>
            <person name="Perkins V."/>
            <person name="De Repentigny L."/>
            <person name="Dufresne S.F."/>
        </authorList>
    </citation>
    <scope>NUCLEOTIDE SEQUENCE [LARGE SCALE GENOMIC DNA]</scope>
    <source>
        <strain evidence="7">HMR AF 39</strain>
    </source>
</reference>
<accession>A0A397G9U9</accession>
<dbReference type="FunFam" id="3.40.50.720:FF:000628">
    <property type="entry name" value="Oxidoreductase family, NAD-binding Rossmann fold protein"/>
    <property type="match status" value="1"/>
</dbReference>
<dbReference type="SUPFAM" id="SSF55347">
    <property type="entry name" value="Glyceraldehyde-3-phosphate dehydrogenase-like, C-terminal domain"/>
    <property type="match status" value="1"/>
</dbReference>
<dbReference type="SUPFAM" id="SSF52042">
    <property type="entry name" value="Ribosomal protein L32e"/>
    <property type="match status" value="1"/>
</dbReference>
<dbReference type="SMART" id="SM01393">
    <property type="entry name" value="Ribosomal_L32e"/>
    <property type="match status" value="1"/>
</dbReference>
<dbReference type="InterPro" id="IPR055170">
    <property type="entry name" value="GFO_IDH_MocA-like_dom"/>
</dbReference>
<dbReference type="GO" id="GO:0003735">
    <property type="term" value="F:structural constituent of ribosome"/>
    <property type="evidence" value="ECO:0007669"/>
    <property type="project" value="InterPro"/>
</dbReference>
<dbReference type="GeneID" id="38122770"/>
<organism evidence="7 8">
    <name type="scientific">Aspergillus thermomutatus</name>
    <name type="common">Neosartorya pseudofischeri</name>
    <dbReference type="NCBI Taxonomy" id="41047"/>
    <lineage>
        <taxon>Eukaryota</taxon>
        <taxon>Fungi</taxon>
        <taxon>Dikarya</taxon>
        <taxon>Ascomycota</taxon>
        <taxon>Pezizomycotina</taxon>
        <taxon>Eurotiomycetes</taxon>
        <taxon>Eurotiomycetidae</taxon>
        <taxon>Eurotiales</taxon>
        <taxon>Aspergillaceae</taxon>
        <taxon>Aspergillus</taxon>
        <taxon>Aspergillus subgen. Fumigati</taxon>
    </lineage>
</organism>
<dbReference type="GO" id="GO:0006740">
    <property type="term" value="P:NADPH regeneration"/>
    <property type="evidence" value="ECO:0007669"/>
    <property type="project" value="TreeGrafter"/>
</dbReference>
<gene>
    <name evidence="7" type="ORF">CDV56_100796</name>
</gene>
<dbReference type="InterPro" id="IPR001515">
    <property type="entry name" value="Ribosomal_eL32"/>
</dbReference>
<evidence type="ECO:0000256" key="1">
    <source>
        <dbReference type="ARBA" id="ARBA00008431"/>
    </source>
</evidence>
<evidence type="ECO:0000256" key="2">
    <source>
        <dbReference type="ARBA" id="ARBA00010928"/>
    </source>
</evidence>
<dbReference type="GO" id="GO:0016491">
    <property type="term" value="F:oxidoreductase activity"/>
    <property type="evidence" value="ECO:0007669"/>
    <property type="project" value="TreeGrafter"/>
</dbReference>
<evidence type="ECO:0000256" key="3">
    <source>
        <dbReference type="ARBA" id="ARBA00022980"/>
    </source>
</evidence>
<keyword evidence="8" id="KW-1185">Reference proteome</keyword>
<dbReference type="Gene3D" id="3.40.50.720">
    <property type="entry name" value="NAD(P)-binding Rossmann-like Domain"/>
    <property type="match status" value="1"/>
</dbReference>
<dbReference type="PANTHER" id="PTHR42840:SF5">
    <property type="entry name" value="NAD(P)-BINDING ROSSMANN-FOLD SUPERFAMILY PROTEIN"/>
    <property type="match status" value="1"/>
</dbReference>
<feature type="domain" description="GFO/IDH/MocA-like oxidoreductase" evidence="6">
    <location>
        <begin position="148"/>
        <end position="264"/>
    </location>
</feature>
<dbReference type="Pfam" id="PF01655">
    <property type="entry name" value="Ribosomal_L32e"/>
    <property type="match status" value="1"/>
</dbReference>
<dbReference type="GO" id="GO:0000166">
    <property type="term" value="F:nucleotide binding"/>
    <property type="evidence" value="ECO:0007669"/>
    <property type="project" value="InterPro"/>
</dbReference>
<dbReference type="GO" id="GO:1990904">
    <property type="term" value="C:ribonucleoprotein complex"/>
    <property type="evidence" value="ECO:0007669"/>
    <property type="project" value="UniProtKB-KW"/>
</dbReference>
<dbReference type="FunFam" id="3.30.360.10:FF:000045">
    <property type="entry name" value="NAD-binding Rossmann fold oxidoreductase"/>
    <property type="match status" value="1"/>
</dbReference>
<proteinExistence type="inferred from homology"/>
<dbReference type="RefSeq" id="XP_026610509.1">
    <property type="nucleotide sequence ID" value="XM_026754415.1"/>
</dbReference>
<sequence>MSVGVAIIGSGIFAREEHLPAIQAAKDFQLKAIYSRSLKSAQDLANGTTGVDLYSEDSGSGKGYADLLAREDIAAVVIALPILVQPDFIRKALTAGKHVLSEKPIAKDIATARDLLQWYRATIDTSKTLWAVAENFRYMTKFLRAAEEVQKLGRVKNFRVNAHNLISTDSKYFKTEWRQTPGYQGGFILDGGVHMVAALRLMLGSRDPVATISAQSCLQQQHLAPLDTVDAVMKTRSGATGVLSLSYGSEFNDSIFEFDCEGGVVALNFDQLTVKGESTELPFDGRGVSREVAVFAATIASGGSVDKRQSPEEALADLEIMEKMLTSGLAAKALNHPFSLSDPLASPLHSDLLARAAKPQREFLRLNSNRHDNSRAPASETQRYRQDCTDWFKMVLAKKHVPIVKKRTKRFFRHQSDRFKCVPESWRKPKGIDNRVRRRFKGNIPMPSIGYGSNKKTKHMMPSGHKAFLVHNPKDVELLLMHNRTYAAEIASAVSSRKRVDIVAKAKALGVKVTNPKGRVTVEA</sequence>
<evidence type="ECO:0000313" key="8">
    <source>
        <dbReference type="Proteomes" id="UP000215305"/>
    </source>
</evidence>
<dbReference type="GO" id="GO:0006412">
    <property type="term" value="P:translation"/>
    <property type="evidence" value="ECO:0007669"/>
    <property type="project" value="InterPro"/>
</dbReference>
<dbReference type="Proteomes" id="UP000215305">
    <property type="component" value="Unassembled WGS sequence"/>
</dbReference>
<dbReference type="AlphaFoldDB" id="A0A397G9U9"/>
<protein>
    <recommendedName>
        <fullName evidence="9">Gfo/Idh/MocA-like oxidoreductase N-terminal domain-containing protein</fullName>
    </recommendedName>
</protein>
<dbReference type="VEuPathDB" id="FungiDB:CDV56_100796"/>
<evidence type="ECO:0000313" key="7">
    <source>
        <dbReference type="EMBL" id="RHZ44870.1"/>
    </source>
</evidence>
<dbReference type="Pfam" id="PF01408">
    <property type="entry name" value="GFO_IDH_MocA"/>
    <property type="match status" value="1"/>
</dbReference>
<dbReference type="PANTHER" id="PTHR42840">
    <property type="entry name" value="NAD(P)-BINDING ROSSMANN-FOLD SUPERFAMILY PROTEIN-RELATED"/>
    <property type="match status" value="1"/>
</dbReference>
<dbReference type="GO" id="GO:0005737">
    <property type="term" value="C:cytoplasm"/>
    <property type="evidence" value="ECO:0007669"/>
    <property type="project" value="TreeGrafter"/>
</dbReference>
<evidence type="ECO:0000259" key="6">
    <source>
        <dbReference type="Pfam" id="PF22725"/>
    </source>
</evidence>
<dbReference type="EMBL" id="NKHU02000310">
    <property type="protein sequence ID" value="RHZ44870.1"/>
    <property type="molecule type" value="Genomic_DNA"/>
</dbReference>
<name>A0A397G9U9_ASPTH</name>